<evidence type="ECO:0000256" key="1">
    <source>
        <dbReference type="SAM" id="MobiDB-lite"/>
    </source>
</evidence>
<organism evidence="2 3">
    <name type="scientific">Lithohypha guttulata</name>
    <dbReference type="NCBI Taxonomy" id="1690604"/>
    <lineage>
        <taxon>Eukaryota</taxon>
        <taxon>Fungi</taxon>
        <taxon>Dikarya</taxon>
        <taxon>Ascomycota</taxon>
        <taxon>Pezizomycotina</taxon>
        <taxon>Eurotiomycetes</taxon>
        <taxon>Chaetothyriomycetidae</taxon>
        <taxon>Chaetothyriales</taxon>
        <taxon>Trichomeriaceae</taxon>
        <taxon>Lithohypha</taxon>
    </lineage>
</organism>
<dbReference type="Proteomes" id="UP001345013">
    <property type="component" value="Unassembled WGS sequence"/>
</dbReference>
<keyword evidence="3" id="KW-1185">Reference proteome</keyword>
<gene>
    <name evidence="2" type="ORF">LTR24_010387</name>
</gene>
<feature type="compositionally biased region" description="Polar residues" evidence="1">
    <location>
        <begin position="1"/>
        <end position="12"/>
    </location>
</feature>
<protein>
    <submittedName>
        <fullName evidence="2">Uncharacterized protein</fullName>
    </submittedName>
</protein>
<reference evidence="2 3" key="1">
    <citation type="submission" date="2023-08" db="EMBL/GenBank/DDBJ databases">
        <title>Black Yeasts Isolated from many extreme environments.</title>
        <authorList>
            <person name="Coleine C."/>
            <person name="Stajich J.E."/>
            <person name="Selbmann L."/>
        </authorList>
    </citation>
    <scope>NUCLEOTIDE SEQUENCE [LARGE SCALE GENOMIC DNA]</scope>
    <source>
        <strain evidence="2 3">CCFEE 5885</strain>
    </source>
</reference>
<accession>A0ABR0JVM0</accession>
<dbReference type="EMBL" id="JAVRRG010000319">
    <property type="protein sequence ID" value="KAK5073286.1"/>
    <property type="molecule type" value="Genomic_DNA"/>
</dbReference>
<comment type="caution">
    <text evidence="2">The sequence shown here is derived from an EMBL/GenBank/DDBJ whole genome shotgun (WGS) entry which is preliminary data.</text>
</comment>
<sequence length="310" mass="33721">MGQTLSKLNPLSATAPEPPASTTAPAGPAPFTFPSGPCLSDNAGVATASPSGPINIGKKRSADNASLSAPTTAKRPRTNTSADPVFYIQMVRQNEQAAKSMQKLLDTYRKDPDRIWIIDFGFMSTSGTSPVPFQVSICTMNDNDIITAPINYKMSVSQLSDTILPHTFKPANRHLRKYGNRRLQQTLQKTYGVHHSTFGSTISEVHGQVAAKFTDDIVLVHWGGPELELFTRIMTGSDHPIAPKVSARYPGVDACVIARAGMNRGMTGESNALEDIHRVIFGQGAMQFHTARDDVTATKDILRYFISQCR</sequence>
<feature type="region of interest" description="Disordered" evidence="1">
    <location>
        <begin position="1"/>
        <end position="81"/>
    </location>
</feature>
<name>A0ABR0JVM0_9EURO</name>
<feature type="compositionally biased region" description="Low complexity" evidence="1">
    <location>
        <begin position="20"/>
        <end position="37"/>
    </location>
</feature>
<proteinExistence type="predicted"/>
<evidence type="ECO:0000313" key="2">
    <source>
        <dbReference type="EMBL" id="KAK5073286.1"/>
    </source>
</evidence>
<evidence type="ECO:0000313" key="3">
    <source>
        <dbReference type="Proteomes" id="UP001345013"/>
    </source>
</evidence>